<sequence length="155" mass="16934">MMRRLFLRAALLLAAGGYLHGAGAAEGHATLDEAQAMVRKAAAYLKKNGIDKAVAEVNQPKGQFVDRDLYVTILDGKNINLAHGANQKLVGKDLSEMRDADGTYIARQRNEVLKTKNEGSINYRFLNPVSGKIEPKTMFFTKVDGYVVSCGAYTP</sequence>
<keyword evidence="9" id="KW-1185">Reference proteome</keyword>
<protein>
    <submittedName>
        <fullName evidence="8">Cache domain-containing protein</fullName>
    </submittedName>
</protein>
<keyword evidence="2" id="KW-1003">Cell membrane</keyword>
<keyword evidence="3" id="KW-0812">Transmembrane</keyword>
<evidence type="ECO:0000259" key="7">
    <source>
        <dbReference type="SMART" id="SM01049"/>
    </source>
</evidence>
<dbReference type="RefSeq" id="WP_245774009.1">
    <property type="nucleotide sequence ID" value="NZ_FOTW01000004.1"/>
</dbReference>
<evidence type="ECO:0000256" key="2">
    <source>
        <dbReference type="ARBA" id="ARBA00022475"/>
    </source>
</evidence>
<dbReference type="GO" id="GO:0005886">
    <property type="term" value="C:plasma membrane"/>
    <property type="evidence" value="ECO:0007669"/>
    <property type="project" value="UniProtKB-SubCell"/>
</dbReference>
<organism evidence="8 9">
    <name type="scientific">Rugamonas rubra</name>
    <dbReference type="NCBI Taxonomy" id="758825"/>
    <lineage>
        <taxon>Bacteria</taxon>
        <taxon>Pseudomonadati</taxon>
        <taxon>Pseudomonadota</taxon>
        <taxon>Betaproteobacteria</taxon>
        <taxon>Burkholderiales</taxon>
        <taxon>Oxalobacteraceae</taxon>
        <taxon>Telluria group</taxon>
        <taxon>Rugamonas</taxon>
    </lineage>
</organism>
<evidence type="ECO:0000256" key="3">
    <source>
        <dbReference type="ARBA" id="ARBA00022692"/>
    </source>
</evidence>
<dbReference type="Proteomes" id="UP000199470">
    <property type="component" value="Unassembled WGS sequence"/>
</dbReference>
<dbReference type="Pfam" id="PF17200">
    <property type="entry name" value="sCache_2"/>
    <property type="match status" value="1"/>
</dbReference>
<accession>A0A1I4HHQ9</accession>
<keyword evidence="6" id="KW-0732">Signal</keyword>
<proteinExistence type="predicted"/>
<feature type="chain" id="PRO_5011544068" evidence="6">
    <location>
        <begin position="25"/>
        <end position="155"/>
    </location>
</feature>
<evidence type="ECO:0000313" key="8">
    <source>
        <dbReference type="EMBL" id="SFL41644.1"/>
    </source>
</evidence>
<name>A0A1I4HHQ9_9BURK</name>
<dbReference type="InterPro" id="IPR033480">
    <property type="entry name" value="sCache_2"/>
</dbReference>
<evidence type="ECO:0000256" key="5">
    <source>
        <dbReference type="ARBA" id="ARBA00023136"/>
    </source>
</evidence>
<gene>
    <name evidence="8" type="ORF">SAMN02982985_00016</name>
</gene>
<dbReference type="SMART" id="SM01049">
    <property type="entry name" value="Cache_2"/>
    <property type="match status" value="1"/>
</dbReference>
<dbReference type="STRING" id="758825.SAMN02982985_00016"/>
<dbReference type="EMBL" id="FOTW01000004">
    <property type="protein sequence ID" value="SFL41644.1"/>
    <property type="molecule type" value="Genomic_DNA"/>
</dbReference>
<evidence type="ECO:0000313" key="9">
    <source>
        <dbReference type="Proteomes" id="UP000199470"/>
    </source>
</evidence>
<reference evidence="8 9" key="1">
    <citation type="submission" date="2016-10" db="EMBL/GenBank/DDBJ databases">
        <authorList>
            <person name="de Groot N.N."/>
        </authorList>
    </citation>
    <scope>NUCLEOTIDE SEQUENCE [LARGE SCALE GENOMIC DNA]</scope>
    <source>
        <strain evidence="8 9">ATCC 43154</strain>
    </source>
</reference>
<comment type="subcellular location">
    <subcellularLocation>
        <location evidence="1">Cell membrane</location>
        <topology evidence="1">Multi-pass membrane protein</topology>
    </subcellularLocation>
</comment>
<dbReference type="AlphaFoldDB" id="A0A1I4HHQ9"/>
<evidence type="ECO:0000256" key="4">
    <source>
        <dbReference type="ARBA" id="ARBA00022989"/>
    </source>
</evidence>
<dbReference type="Gene3D" id="3.30.450.20">
    <property type="entry name" value="PAS domain"/>
    <property type="match status" value="1"/>
</dbReference>
<feature type="signal peptide" evidence="6">
    <location>
        <begin position="1"/>
        <end position="24"/>
    </location>
</feature>
<evidence type="ECO:0000256" key="6">
    <source>
        <dbReference type="SAM" id="SignalP"/>
    </source>
</evidence>
<keyword evidence="4" id="KW-1133">Transmembrane helix</keyword>
<evidence type="ECO:0000256" key="1">
    <source>
        <dbReference type="ARBA" id="ARBA00004651"/>
    </source>
</evidence>
<feature type="domain" description="Single Cache" evidence="7">
    <location>
        <begin position="28"/>
        <end position="107"/>
    </location>
</feature>
<keyword evidence="5" id="KW-0472">Membrane</keyword>